<dbReference type="AlphaFoldDB" id="A0A0C3CKD7"/>
<dbReference type="SUPFAM" id="SSF81383">
    <property type="entry name" value="F-box domain"/>
    <property type="match status" value="1"/>
</dbReference>
<sequence>MPSSAKSALMVVFNWRRRQLESARLQREMRRSSLIGLCQLPVELLTMIFEELEWTDVLRVRKTCKTLQEISKARSAWLNLCRPHLTATATAPQILHLERPIHLHTSSELEYHFLRLKSASIGWETDDLSPSRRREIVTTSNPSCMYMVEGGRWFLVASDMGSISYFDLEASDPTENILTPEQFQTKSATQVTMAIDFDSESTFLAFNLVVSYCSMSREPEEHKIQFWRVSLTLDNQQRGVGLSAKRLAAFPQELSINRIRSISLRGPYLALSVYCSHYVENLRTFVIDWKRADGDSTDYPRRLLHPSYGPKNIHLLPGNRLIAVSKEALMIFDYSAVEETTSMPPFNHSGITATPVWAKRGLHLPNRSPSVTTVIFTV</sequence>
<dbReference type="SMART" id="SM00256">
    <property type="entry name" value="FBOX"/>
    <property type="match status" value="1"/>
</dbReference>
<dbReference type="Proteomes" id="UP000053424">
    <property type="component" value="Unassembled WGS sequence"/>
</dbReference>
<dbReference type="Gene3D" id="1.20.1280.50">
    <property type="match status" value="1"/>
</dbReference>
<accession>A0A0C3CKD7</accession>
<dbReference type="PROSITE" id="PS50181">
    <property type="entry name" value="FBOX"/>
    <property type="match status" value="1"/>
</dbReference>
<name>A0A0C3CKD7_HEBCY</name>
<gene>
    <name evidence="2" type="ORF">M413DRAFT_25680</name>
</gene>
<reference evidence="3" key="2">
    <citation type="submission" date="2015-01" db="EMBL/GenBank/DDBJ databases">
        <title>Evolutionary Origins and Diversification of the Mycorrhizal Mutualists.</title>
        <authorList>
            <consortium name="DOE Joint Genome Institute"/>
            <consortium name="Mycorrhizal Genomics Consortium"/>
            <person name="Kohler A."/>
            <person name="Kuo A."/>
            <person name="Nagy L.G."/>
            <person name="Floudas D."/>
            <person name="Copeland A."/>
            <person name="Barry K.W."/>
            <person name="Cichocki N."/>
            <person name="Veneault-Fourrey C."/>
            <person name="LaButti K."/>
            <person name="Lindquist E.A."/>
            <person name="Lipzen A."/>
            <person name="Lundell T."/>
            <person name="Morin E."/>
            <person name="Murat C."/>
            <person name="Riley R."/>
            <person name="Ohm R."/>
            <person name="Sun H."/>
            <person name="Tunlid A."/>
            <person name="Henrissat B."/>
            <person name="Grigoriev I.V."/>
            <person name="Hibbett D.S."/>
            <person name="Martin F."/>
        </authorList>
    </citation>
    <scope>NUCLEOTIDE SEQUENCE [LARGE SCALE GENOMIC DNA]</scope>
    <source>
        <strain evidence="3">h7</strain>
    </source>
</reference>
<keyword evidence="3" id="KW-1185">Reference proteome</keyword>
<feature type="domain" description="F-box" evidence="1">
    <location>
        <begin position="34"/>
        <end position="80"/>
    </location>
</feature>
<reference evidence="2 3" key="1">
    <citation type="submission" date="2014-04" db="EMBL/GenBank/DDBJ databases">
        <authorList>
            <consortium name="DOE Joint Genome Institute"/>
            <person name="Kuo A."/>
            <person name="Gay G."/>
            <person name="Dore J."/>
            <person name="Kohler A."/>
            <person name="Nagy L.G."/>
            <person name="Floudas D."/>
            <person name="Copeland A."/>
            <person name="Barry K.W."/>
            <person name="Cichocki N."/>
            <person name="Veneault-Fourrey C."/>
            <person name="LaButti K."/>
            <person name="Lindquist E.A."/>
            <person name="Lipzen A."/>
            <person name="Lundell T."/>
            <person name="Morin E."/>
            <person name="Murat C."/>
            <person name="Sun H."/>
            <person name="Tunlid A."/>
            <person name="Henrissat B."/>
            <person name="Grigoriev I.V."/>
            <person name="Hibbett D.S."/>
            <person name="Martin F."/>
            <person name="Nordberg H.P."/>
            <person name="Cantor M.N."/>
            <person name="Hua S.X."/>
        </authorList>
    </citation>
    <scope>NUCLEOTIDE SEQUENCE [LARGE SCALE GENOMIC DNA]</scope>
    <source>
        <strain evidence="3">h7</strain>
    </source>
</reference>
<dbReference type="SUPFAM" id="SSF101908">
    <property type="entry name" value="Putative isomerase YbhE"/>
    <property type="match status" value="1"/>
</dbReference>
<proteinExistence type="predicted"/>
<dbReference type="InterPro" id="IPR036047">
    <property type="entry name" value="F-box-like_dom_sf"/>
</dbReference>
<evidence type="ECO:0000259" key="1">
    <source>
        <dbReference type="PROSITE" id="PS50181"/>
    </source>
</evidence>
<dbReference type="HOGENOM" id="CLU_062055_0_0_1"/>
<dbReference type="OrthoDB" id="3068592at2759"/>
<evidence type="ECO:0000313" key="3">
    <source>
        <dbReference type="Proteomes" id="UP000053424"/>
    </source>
</evidence>
<dbReference type="InterPro" id="IPR001810">
    <property type="entry name" value="F-box_dom"/>
</dbReference>
<dbReference type="Pfam" id="PF12937">
    <property type="entry name" value="F-box-like"/>
    <property type="match status" value="1"/>
</dbReference>
<protein>
    <recommendedName>
        <fullName evidence="1">F-box domain-containing protein</fullName>
    </recommendedName>
</protein>
<evidence type="ECO:0000313" key="2">
    <source>
        <dbReference type="EMBL" id="KIM44246.1"/>
    </source>
</evidence>
<dbReference type="EMBL" id="KN831774">
    <property type="protein sequence ID" value="KIM44246.1"/>
    <property type="molecule type" value="Genomic_DNA"/>
</dbReference>
<organism evidence="2 3">
    <name type="scientific">Hebeloma cylindrosporum</name>
    <dbReference type="NCBI Taxonomy" id="76867"/>
    <lineage>
        <taxon>Eukaryota</taxon>
        <taxon>Fungi</taxon>
        <taxon>Dikarya</taxon>
        <taxon>Basidiomycota</taxon>
        <taxon>Agaricomycotina</taxon>
        <taxon>Agaricomycetes</taxon>
        <taxon>Agaricomycetidae</taxon>
        <taxon>Agaricales</taxon>
        <taxon>Agaricineae</taxon>
        <taxon>Hymenogastraceae</taxon>
        <taxon>Hebeloma</taxon>
    </lineage>
</organism>